<dbReference type="NCBIfam" id="TIGR01965">
    <property type="entry name" value="VCBS_repeat"/>
    <property type="match status" value="1"/>
</dbReference>
<reference evidence="3" key="1">
    <citation type="submission" date="2018-05" db="EMBL/GenBank/DDBJ databases">
        <authorList>
            <person name="Lanie J.A."/>
            <person name="Ng W.-L."/>
            <person name="Kazmierczak K.M."/>
            <person name="Andrzejewski T.M."/>
            <person name="Davidsen T.M."/>
            <person name="Wayne K.J."/>
            <person name="Tettelin H."/>
            <person name="Glass J.I."/>
            <person name="Rusch D."/>
            <person name="Podicherti R."/>
            <person name="Tsui H.-C.T."/>
            <person name="Winkler M.E."/>
        </authorList>
    </citation>
    <scope>NUCLEOTIDE SEQUENCE</scope>
</reference>
<dbReference type="InterPro" id="IPR015919">
    <property type="entry name" value="Cadherin-like_sf"/>
</dbReference>
<dbReference type="PANTHER" id="PTHR34677:SF3">
    <property type="entry name" value="BACTERIAL IG-LIKE DOMAIN-CONTAINING PROTEIN"/>
    <property type="match status" value="1"/>
</dbReference>
<dbReference type="InterPro" id="IPR006644">
    <property type="entry name" value="Cadg"/>
</dbReference>
<dbReference type="Gene3D" id="2.60.40.2700">
    <property type="match status" value="2"/>
</dbReference>
<evidence type="ECO:0000259" key="2">
    <source>
        <dbReference type="PROSITE" id="PS50268"/>
    </source>
</evidence>
<dbReference type="Pfam" id="PF19078">
    <property type="entry name" value="Big_12"/>
    <property type="match status" value="2"/>
</dbReference>
<feature type="non-terminal residue" evidence="3">
    <location>
        <position position="1"/>
    </location>
</feature>
<proteinExistence type="predicted"/>
<name>A0A382AN88_9ZZZZ</name>
<dbReference type="PANTHER" id="PTHR34677">
    <property type="match status" value="1"/>
</dbReference>
<feature type="compositionally biased region" description="Polar residues" evidence="1">
    <location>
        <begin position="579"/>
        <end position="592"/>
    </location>
</feature>
<dbReference type="GO" id="GO:0005509">
    <property type="term" value="F:calcium ion binding"/>
    <property type="evidence" value="ECO:0007669"/>
    <property type="project" value="InterPro"/>
</dbReference>
<accession>A0A382AN88</accession>
<dbReference type="InterPro" id="IPR013783">
    <property type="entry name" value="Ig-like_fold"/>
</dbReference>
<feature type="domain" description="Cadherin" evidence="2">
    <location>
        <begin position="569"/>
        <end position="675"/>
    </location>
</feature>
<gene>
    <name evidence="3" type="ORF">METZ01_LOCUS155790</name>
</gene>
<protein>
    <recommendedName>
        <fullName evidence="2">Cadherin domain-containing protein</fullName>
    </recommendedName>
</protein>
<feature type="region of interest" description="Disordered" evidence="1">
    <location>
        <begin position="475"/>
        <end position="496"/>
    </location>
</feature>
<dbReference type="Gene3D" id="2.60.40.10">
    <property type="entry name" value="Immunoglobulins"/>
    <property type="match status" value="2"/>
</dbReference>
<dbReference type="InterPro" id="IPR002126">
    <property type="entry name" value="Cadherin-like_dom"/>
</dbReference>
<dbReference type="GO" id="GO:0007156">
    <property type="term" value="P:homophilic cell adhesion via plasma membrane adhesion molecules"/>
    <property type="evidence" value="ECO:0007669"/>
    <property type="project" value="InterPro"/>
</dbReference>
<feature type="non-terminal residue" evidence="3">
    <location>
        <position position="765"/>
    </location>
</feature>
<dbReference type="EMBL" id="UINC01026101">
    <property type="protein sequence ID" value="SVB02936.1"/>
    <property type="molecule type" value="Genomic_DNA"/>
</dbReference>
<dbReference type="InterPro" id="IPR044048">
    <property type="entry name" value="Big_12"/>
</dbReference>
<dbReference type="Pfam" id="PF05345">
    <property type="entry name" value="He_PIG"/>
    <property type="match status" value="2"/>
</dbReference>
<dbReference type="GO" id="GO:0016020">
    <property type="term" value="C:membrane"/>
    <property type="evidence" value="ECO:0007669"/>
    <property type="project" value="InterPro"/>
</dbReference>
<dbReference type="SMART" id="SM00736">
    <property type="entry name" value="CADG"/>
    <property type="match status" value="2"/>
</dbReference>
<evidence type="ECO:0000313" key="3">
    <source>
        <dbReference type="EMBL" id="SVB02936.1"/>
    </source>
</evidence>
<evidence type="ECO:0000256" key="1">
    <source>
        <dbReference type="SAM" id="MobiDB-lite"/>
    </source>
</evidence>
<organism evidence="3">
    <name type="scientific">marine metagenome</name>
    <dbReference type="NCBI Taxonomy" id="408172"/>
    <lineage>
        <taxon>unclassified sequences</taxon>
        <taxon>metagenomes</taxon>
        <taxon>ecological metagenomes</taxon>
    </lineage>
</organism>
<dbReference type="InterPro" id="IPR010221">
    <property type="entry name" value="VCBS_dom"/>
</dbReference>
<dbReference type="AlphaFoldDB" id="A0A382AN88"/>
<sequence length="765" mass="76768">FAQADITETGCSLGTFGTTSTTIYTDTCTASSDGTPTVLVAAQMFNDASGNDNSVSNTYTWTYDSTSPTMTITSDTVSSGATTATAAIALTFTSSTATTDFDADDITETGCSLGTFGTTSSTVYTDTCTASSDGTPTIAVAAGAFNDAVGNDNSASNTYTWTYDSTGPTVTISSTASDPSNGATIDVTIAFSESVSDFVLADITVSGGSATLSGSGSSYTATITPTADGTITVDVAAGVASDASGNANTAATQFSIVSDQNDAPAFSSTAVTTGTEDAAYSYTVTATDADDGDPNSNTVTLTGTTVPSWLTFTASTGVLAGTPGDSDIGANSVVITASDGTDSTTQSFTITVSNVNDVGSVAISGTLAEDSVLTATVTDGDGTDTITYSWESSSNLASWTSIGTNSNQYTLTQSEVGKYIKASVSYTDDEGTLETHSAYATTSGALATISNVDDDNTAVPTFSGTTTEDSVLTADYSPLSGNDEDGTTDADASSGAGYSYQWHRCTSTTASTCSDISSATSSTYTLTQDDVGNYIRVAVSYTDDYSSAETVNSAINSNAIANMEDVAVISGASTGAITEDASPNTVTGTPTVTDEDSGENTLTDVSSTASASGYGTYAVSSGTWTYTLDNSDSTVNALDSDSTAITDTFVVTSADGNTQATITVTISGANDAPTISSSAVTTATEDTAYTYTVTAADVDSGETLTMTGTTVPSWATFTASTGVLAGTPLNADVGDNSVVITVSDGTASVTDTFTIAVSNTNDAPT</sequence>
<feature type="region of interest" description="Disordered" evidence="1">
    <location>
        <begin position="579"/>
        <end position="600"/>
    </location>
</feature>
<dbReference type="PROSITE" id="PS50268">
    <property type="entry name" value="CADHERIN_2"/>
    <property type="match status" value="1"/>
</dbReference>
<dbReference type="SUPFAM" id="SSF49313">
    <property type="entry name" value="Cadherin-like"/>
    <property type="match status" value="2"/>
</dbReference>